<gene>
    <name evidence="15" type="ORF">LLUC06_1287</name>
</gene>
<dbReference type="GO" id="GO:0003677">
    <property type="term" value="F:DNA binding"/>
    <property type="evidence" value="ECO:0007669"/>
    <property type="project" value="UniProtKB-KW"/>
</dbReference>
<dbReference type="GO" id="GO:0016887">
    <property type="term" value="F:ATP hydrolysis activity"/>
    <property type="evidence" value="ECO:0007669"/>
    <property type="project" value="InterPro"/>
</dbReference>
<dbReference type="PANTHER" id="PTHR43152">
    <property type="entry name" value="UVRABC SYSTEM PROTEIN A"/>
    <property type="match status" value="1"/>
</dbReference>
<dbReference type="PROSITE" id="PS50893">
    <property type="entry name" value="ABC_TRANSPORTER_2"/>
    <property type="match status" value="1"/>
</dbReference>
<name>A0A1V0P1Z8_LACLL</name>
<dbReference type="Gene3D" id="3.40.50.300">
    <property type="entry name" value="P-loop containing nucleotide triphosphate hydrolases"/>
    <property type="match status" value="2"/>
</dbReference>
<dbReference type="Gene3D" id="1.10.8.280">
    <property type="entry name" value="ABC transporter ATPase domain-like"/>
    <property type="match status" value="1"/>
</dbReference>
<evidence type="ECO:0000259" key="14">
    <source>
        <dbReference type="PROSITE" id="PS50893"/>
    </source>
</evidence>
<feature type="domain" description="ABC transporter" evidence="14">
    <location>
        <begin position="447"/>
        <end position="744"/>
    </location>
</feature>
<dbReference type="GO" id="GO:0005737">
    <property type="term" value="C:cytoplasm"/>
    <property type="evidence" value="ECO:0007669"/>
    <property type="project" value="UniProtKB-SubCell"/>
</dbReference>
<keyword evidence="7" id="KW-0067">ATP-binding</keyword>
<keyword evidence="6" id="KW-0228">DNA excision</keyword>
<proteinExistence type="inferred from homology"/>
<protein>
    <recommendedName>
        <fullName evidence="12">UvrABC system protein A</fullName>
    </recommendedName>
    <alternativeName>
        <fullName evidence="13">Excinuclease ABC subunit A</fullName>
    </alternativeName>
</protein>
<dbReference type="RefSeq" id="WP_081213516.1">
    <property type="nucleotide sequence ID" value="NZ_CP015902.2"/>
</dbReference>
<keyword evidence="8" id="KW-0267">Excision nuclease</keyword>
<dbReference type="AlphaFoldDB" id="A0A1V0P1Z8"/>
<dbReference type="EMBL" id="CP015902">
    <property type="protein sequence ID" value="ARE20832.1"/>
    <property type="molecule type" value="Genomic_DNA"/>
</dbReference>
<dbReference type="CDD" id="cd03270">
    <property type="entry name" value="ABC_UvrA_I"/>
    <property type="match status" value="1"/>
</dbReference>
<sequence>MSNFISIKGAKTNNLKNISIKFPKHKITVVTGVSGSGKSSLVFDTLAAESQRLLNETYSSYIQQLLPHYQQPTVDSIENLPISIVISQKKIGGNARSTVGTLTDIYSSLRLLYSRMATPFIGYSMIYSFNNPQGMCETCKGLGEIKRIDINKLIDFDKSLNDGAIDFPTFQPGGWRITRYTESGNFDNDKKLKNYTQVELDLLLNDTGSSPKNPTKDWPKTSTYIGIIPRITKGFIEKDDKKYNTQLYRILEIRECPNCAGTRVNEFVRSSKILGKSIADCVLMPISELYMFIRKIESPNLKIILDDLLKKLKSLEEVGLSYLSLNRPTTSLSGGESQRIKMTKHLNSALTDLLYIFDEPSVGLHPEDIQKVSKIIMGLRDKGNTVVLVDHDPDIIKIADHIIEVGPGPGYKGGEITFEGTYSELLKTNTVTGKALTCETNLNTDKTNFPSYYELENASLYNVKNASVKIPKNYLTVVTGVAGSGKSTLIRSLFKGKYSEASILDQSQIKGSNRSSVLTYLNVFDKVRNIYAQQSGESISLFSYNGKGACPTCKGKGFVKMDLAYMGDVEQLCERCQGKRYNDKSLSVYWRGLNIYDFLQQSVDEVIHLIDEKILIATMQDLIDVNLGYVKLGQSLDTFSGGELQRLKIAKIIHQSLSDIIILDEPTTGLHETDIESLLILFKKILKKNKTLIVLEHNLKVISKAQWIIDMGLDGGDSGGKVLFEGYPIDLLKLKNSYTAKHLKNYLNRSI</sequence>
<evidence type="ECO:0000256" key="7">
    <source>
        <dbReference type="ARBA" id="ARBA00022840"/>
    </source>
</evidence>
<organism evidence="15 16">
    <name type="scientific">Lactococcus lactis subsp. lactis</name>
    <name type="common">Streptococcus lactis</name>
    <dbReference type="NCBI Taxonomy" id="1360"/>
    <lineage>
        <taxon>Bacteria</taxon>
        <taxon>Bacillati</taxon>
        <taxon>Bacillota</taxon>
        <taxon>Bacilli</taxon>
        <taxon>Lactobacillales</taxon>
        <taxon>Streptococcaceae</taxon>
        <taxon>Lactococcus</taxon>
    </lineage>
</organism>
<reference evidence="15 16" key="1">
    <citation type="journal article" date="2017" name="BMC Genomics">
        <title>Comparative and functional genomics of the Lactococcus lactis taxon; insights into evolution and niche adaptation.</title>
        <authorList>
            <person name="Kelleher P."/>
            <person name="Bottacini F."/>
            <person name="Mahony J."/>
            <person name="Kilcawley K.N."/>
            <person name="van Sinderen D."/>
        </authorList>
    </citation>
    <scope>NUCLEOTIDE SEQUENCE [LARGE SCALE GENOMIC DNA]</scope>
    <source>
        <strain evidence="15 16">UC06</strain>
    </source>
</reference>
<dbReference type="InterPro" id="IPR017871">
    <property type="entry name" value="ABC_transporter-like_CS"/>
</dbReference>
<keyword evidence="10" id="KW-0234">DNA repair</keyword>
<keyword evidence="3" id="KW-0677">Repeat</keyword>
<evidence type="ECO:0000256" key="11">
    <source>
        <dbReference type="ARBA" id="ARBA00038000"/>
    </source>
</evidence>
<dbReference type="SUPFAM" id="SSF52540">
    <property type="entry name" value="P-loop containing nucleoside triphosphate hydrolases"/>
    <property type="match status" value="2"/>
</dbReference>
<evidence type="ECO:0000256" key="2">
    <source>
        <dbReference type="ARBA" id="ARBA00022490"/>
    </source>
</evidence>
<dbReference type="PANTHER" id="PTHR43152:SF3">
    <property type="entry name" value="UVRABC SYSTEM PROTEIN A"/>
    <property type="match status" value="1"/>
</dbReference>
<evidence type="ECO:0000313" key="15">
    <source>
        <dbReference type="EMBL" id="ARE20832.1"/>
    </source>
</evidence>
<dbReference type="GO" id="GO:0004518">
    <property type="term" value="F:nuclease activity"/>
    <property type="evidence" value="ECO:0007669"/>
    <property type="project" value="UniProtKB-KW"/>
</dbReference>
<comment type="subcellular location">
    <subcellularLocation>
        <location evidence="1">Cytoplasm</location>
    </subcellularLocation>
</comment>
<keyword evidence="9" id="KW-0238">DNA-binding</keyword>
<evidence type="ECO:0000256" key="1">
    <source>
        <dbReference type="ARBA" id="ARBA00004496"/>
    </source>
</evidence>
<dbReference type="Proteomes" id="UP000192095">
    <property type="component" value="Chromosome"/>
</dbReference>
<keyword evidence="2" id="KW-0963">Cytoplasm</keyword>
<dbReference type="Pfam" id="PF00005">
    <property type="entry name" value="ABC_tran"/>
    <property type="match status" value="1"/>
</dbReference>
<evidence type="ECO:0000256" key="3">
    <source>
        <dbReference type="ARBA" id="ARBA00022737"/>
    </source>
</evidence>
<evidence type="ECO:0000256" key="8">
    <source>
        <dbReference type="ARBA" id="ARBA00022881"/>
    </source>
</evidence>
<evidence type="ECO:0000256" key="4">
    <source>
        <dbReference type="ARBA" id="ARBA00022741"/>
    </source>
</evidence>
<evidence type="ECO:0000256" key="9">
    <source>
        <dbReference type="ARBA" id="ARBA00023125"/>
    </source>
</evidence>
<dbReference type="GO" id="GO:0006281">
    <property type="term" value="P:DNA repair"/>
    <property type="evidence" value="ECO:0007669"/>
    <property type="project" value="UniProtKB-KW"/>
</dbReference>
<dbReference type="InterPro" id="IPR003439">
    <property type="entry name" value="ABC_transporter-like_ATP-bd"/>
</dbReference>
<dbReference type="Gene3D" id="1.20.1580.10">
    <property type="entry name" value="ABC transporter ATPase like domain"/>
    <property type="match status" value="2"/>
</dbReference>
<evidence type="ECO:0000313" key="16">
    <source>
        <dbReference type="Proteomes" id="UP000192095"/>
    </source>
</evidence>
<comment type="similarity">
    <text evidence="11">Belongs to the ABC transporter superfamily. UvrA family.</text>
</comment>
<evidence type="ECO:0000256" key="12">
    <source>
        <dbReference type="ARBA" id="ARBA00039316"/>
    </source>
</evidence>
<keyword evidence="5" id="KW-0227">DNA damage</keyword>
<dbReference type="InterPro" id="IPR027417">
    <property type="entry name" value="P-loop_NTPase"/>
</dbReference>
<evidence type="ECO:0000256" key="6">
    <source>
        <dbReference type="ARBA" id="ARBA00022769"/>
    </source>
</evidence>
<keyword evidence="4" id="KW-0547">Nucleotide-binding</keyword>
<evidence type="ECO:0000256" key="10">
    <source>
        <dbReference type="ARBA" id="ARBA00023204"/>
    </source>
</evidence>
<dbReference type="PROSITE" id="PS00211">
    <property type="entry name" value="ABC_TRANSPORTER_1"/>
    <property type="match status" value="1"/>
</dbReference>
<dbReference type="SMART" id="SM00382">
    <property type="entry name" value="AAA"/>
    <property type="match status" value="2"/>
</dbReference>
<accession>A0A1V0P1Z8</accession>
<dbReference type="GO" id="GO:0005524">
    <property type="term" value="F:ATP binding"/>
    <property type="evidence" value="ECO:0007669"/>
    <property type="project" value="UniProtKB-KW"/>
</dbReference>
<evidence type="ECO:0000256" key="5">
    <source>
        <dbReference type="ARBA" id="ARBA00022763"/>
    </source>
</evidence>
<evidence type="ECO:0000256" key="13">
    <source>
        <dbReference type="ARBA" id="ARBA00042156"/>
    </source>
</evidence>
<dbReference type="InterPro" id="IPR003593">
    <property type="entry name" value="AAA+_ATPase"/>
</dbReference>